<keyword evidence="2" id="KW-0812">Transmembrane</keyword>
<reference evidence="3 4" key="1">
    <citation type="submission" date="2020-08" db="EMBL/GenBank/DDBJ databases">
        <title>Genomic Encyclopedia of Type Strains, Phase IV (KMG-IV): sequencing the most valuable type-strain genomes for metagenomic binning, comparative biology and taxonomic classification.</title>
        <authorList>
            <person name="Goeker M."/>
        </authorList>
    </citation>
    <scope>NUCLEOTIDE SEQUENCE [LARGE SCALE GENOMIC DNA]</scope>
    <source>
        <strain evidence="3 4">DSM 21431</strain>
    </source>
</reference>
<dbReference type="EMBL" id="JACJIR010000002">
    <property type="protein sequence ID" value="MBA9082731.1"/>
    <property type="molecule type" value="Genomic_DNA"/>
</dbReference>
<keyword evidence="4" id="KW-1185">Reference proteome</keyword>
<organism evidence="3 4">
    <name type="scientific">Bartonella chomelii</name>
    <dbReference type="NCBI Taxonomy" id="236402"/>
    <lineage>
        <taxon>Bacteria</taxon>
        <taxon>Pseudomonadati</taxon>
        <taxon>Pseudomonadota</taxon>
        <taxon>Alphaproteobacteria</taxon>
        <taxon>Hyphomicrobiales</taxon>
        <taxon>Bartonellaceae</taxon>
        <taxon>Bartonella</taxon>
    </lineage>
</organism>
<feature type="compositionally biased region" description="Polar residues" evidence="1">
    <location>
        <begin position="126"/>
        <end position="139"/>
    </location>
</feature>
<evidence type="ECO:0000256" key="1">
    <source>
        <dbReference type="SAM" id="MobiDB-lite"/>
    </source>
</evidence>
<evidence type="ECO:0000313" key="4">
    <source>
        <dbReference type="Proteomes" id="UP000548119"/>
    </source>
</evidence>
<accession>A0ABR6E2D4</accession>
<protein>
    <submittedName>
        <fullName evidence="3">TolA-binding protein</fullName>
    </submittedName>
</protein>
<comment type="caution">
    <text evidence="3">The sequence shown here is derived from an EMBL/GenBank/DDBJ whole genome shotgun (WGS) entry which is preliminary data.</text>
</comment>
<evidence type="ECO:0000313" key="3">
    <source>
        <dbReference type="EMBL" id="MBA9082731.1"/>
    </source>
</evidence>
<proteinExistence type="predicted"/>
<gene>
    <name evidence="3" type="ORF">GGR10_000572</name>
</gene>
<name>A0ABR6E2D4_9HYPH</name>
<dbReference type="SUPFAM" id="SSF48452">
    <property type="entry name" value="TPR-like"/>
    <property type="match status" value="1"/>
</dbReference>
<dbReference type="InterPro" id="IPR011990">
    <property type="entry name" value="TPR-like_helical_dom_sf"/>
</dbReference>
<feature type="transmembrane region" description="Helical" evidence="2">
    <location>
        <begin position="12"/>
        <end position="37"/>
    </location>
</feature>
<evidence type="ECO:0000256" key="2">
    <source>
        <dbReference type="SAM" id="Phobius"/>
    </source>
</evidence>
<keyword evidence="2" id="KW-0472">Membrane</keyword>
<keyword evidence="2" id="KW-1133">Transmembrane helix</keyword>
<dbReference type="Gene3D" id="1.25.40.10">
    <property type="entry name" value="Tetratricopeptide repeat domain"/>
    <property type="match status" value="1"/>
</dbReference>
<feature type="region of interest" description="Disordered" evidence="1">
    <location>
        <begin position="85"/>
        <end position="206"/>
    </location>
</feature>
<feature type="compositionally biased region" description="Polar residues" evidence="1">
    <location>
        <begin position="174"/>
        <end position="187"/>
    </location>
</feature>
<dbReference type="RefSeq" id="WP_182479800.1">
    <property type="nucleotide sequence ID" value="NZ_CAWPNC010000002.1"/>
</dbReference>
<feature type="compositionally biased region" description="Polar residues" evidence="1">
    <location>
        <begin position="150"/>
        <end position="166"/>
    </location>
</feature>
<dbReference type="Proteomes" id="UP000548119">
    <property type="component" value="Unassembled WGS sequence"/>
</dbReference>
<feature type="region of interest" description="Disordered" evidence="1">
    <location>
        <begin position="309"/>
        <end position="389"/>
    </location>
</feature>
<sequence>MHAGRKKSWKAGFLYQLSFWHACVFTLIVVVCFFWPVQSTPQNAIQFSDHGLNSYYGHSLGALVAHSMDPSLPQSMDSAFDQSLGTLGAQSVGPSPPPSSMDPFSDLNLGTLSAQGMGPSLPPSMDPSSGQSLGISSAHSMDPPLPPSRGPSSDQSLGTLVAQSMGPSLPPSMDPSSGQSLGTSSAHSMDPPLPPSRGPSSDQSLGTLVAQSVGPSLPPSMDPLFVYNVDAGQKVAADRQDTLLKDKDLDLLLRAIQGVLERDKRGEREERLFRQHLLDLFNQEGSFRYYCPSNNPYLKETALKETAQVIKGQGGSRDESQEKAVPAGKYSYSKEQGRKNKHSGKGDKSGAVDGMDDERKNGIKAGHGGPLQRGEQEREKGGAAKQLDGDEDQRLLPKKLYREGYHFILSANYAEAEKAFCAFHKRYKQDPLVGDAVFWLAESLLGQERYHEAAQVYLYVWYTYKNTLYGSEILLKLAMSVSALGQNKAACDVFADIPKHYQTLECVFCKRLKQEQSRSQCSFN</sequence>